<evidence type="ECO:0000256" key="2">
    <source>
        <dbReference type="ARBA" id="ARBA00047899"/>
    </source>
</evidence>
<dbReference type="SUPFAM" id="SSF90257">
    <property type="entry name" value="Myosin rod fragments"/>
    <property type="match status" value="1"/>
</dbReference>
<dbReference type="InterPro" id="IPR050839">
    <property type="entry name" value="Rho-assoc_Ser/Thr_Kinase"/>
</dbReference>
<dbReference type="GO" id="GO:0031032">
    <property type="term" value="P:actomyosin structure organization"/>
    <property type="evidence" value="ECO:0007669"/>
    <property type="project" value="TreeGrafter"/>
</dbReference>
<evidence type="ECO:0000256" key="4">
    <source>
        <dbReference type="SAM" id="Coils"/>
    </source>
</evidence>
<feature type="coiled-coil region" evidence="4">
    <location>
        <begin position="241"/>
        <end position="299"/>
    </location>
</feature>
<keyword evidence="7" id="KW-1185">Reference proteome</keyword>
<comment type="catalytic activity">
    <reaction evidence="2">
        <text>L-threonyl-[protein] + ATP = O-phospho-L-threonyl-[protein] + ADP + H(+)</text>
        <dbReference type="Rhea" id="RHEA:46608"/>
        <dbReference type="Rhea" id="RHEA-COMP:11060"/>
        <dbReference type="Rhea" id="RHEA-COMP:11605"/>
        <dbReference type="ChEBI" id="CHEBI:15378"/>
        <dbReference type="ChEBI" id="CHEBI:30013"/>
        <dbReference type="ChEBI" id="CHEBI:30616"/>
        <dbReference type="ChEBI" id="CHEBI:61977"/>
        <dbReference type="ChEBI" id="CHEBI:456216"/>
        <dbReference type="EC" id="2.7.11.1"/>
    </reaction>
</comment>
<gene>
    <name evidence="6" type="ORF">B0H16DRAFT_1887132</name>
</gene>
<keyword evidence="1" id="KW-0597">Phosphoprotein</keyword>
<dbReference type="GO" id="GO:0004674">
    <property type="term" value="F:protein serine/threonine kinase activity"/>
    <property type="evidence" value="ECO:0007669"/>
    <property type="project" value="UniProtKB-EC"/>
</dbReference>
<reference evidence="6" key="1">
    <citation type="submission" date="2023-03" db="EMBL/GenBank/DDBJ databases">
        <title>Massive genome expansion in bonnet fungi (Mycena s.s.) driven by repeated elements and novel gene families across ecological guilds.</title>
        <authorList>
            <consortium name="Lawrence Berkeley National Laboratory"/>
            <person name="Harder C.B."/>
            <person name="Miyauchi S."/>
            <person name="Viragh M."/>
            <person name="Kuo A."/>
            <person name="Thoen E."/>
            <person name="Andreopoulos B."/>
            <person name="Lu D."/>
            <person name="Skrede I."/>
            <person name="Drula E."/>
            <person name="Henrissat B."/>
            <person name="Morin E."/>
            <person name="Kohler A."/>
            <person name="Barry K."/>
            <person name="LaButti K."/>
            <person name="Morin E."/>
            <person name="Salamov A."/>
            <person name="Lipzen A."/>
            <person name="Mereny Z."/>
            <person name="Hegedus B."/>
            <person name="Baldrian P."/>
            <person name="Stursova M."/>
            <person name="Weitz H."/>
            <person name="Taylor A."/>
            <person name="Grigoriev I.V."/>
            <person name="Nagy L.G."/>
            <person name="Martin F."/>
            <person name="Kauserud H."/>
        </authorList>
    </citation>
    <scope>NUCLEOTIDE SEQUENCE</scope>
    <source>
        <strain evidence="6">CBHHK182m</strain>
    </source>
</reference>
<feature type="region of interest" description="Disordered" evidence="5">
    <location>
        <begin position="138"/>
        <end position="166"/>
    </location>
</feature>
<dbReference type="GO" id="GO:0005737">
    <property type="term" value="C:cytoplasm"/>
    <property type="evidence" value="ECO:0007669"/>
    <property type="project" value="TreeGrafter"/>
</dbReference>
<name>A0AAD7NBP7_9AGAR</name>
<evidence type="ECO:0000256" key="3">
    <source>
        <dbReference type="ARBA" id="ARBA00048679"/>
    </source>
</evidence>
<keyword evidence="4" id="KW-0175">Coiled coil</keyword>
<dbReference type="EMBL" id="JARKIB010000057">
    <property type="protein sequence ID" value="KAJ7753012.1"/>
    <property type="molecule type" value="Genomic_DNA"/>
</dbReference>
<dbReference type="PANTHER" id="PTHR22988:SF71">
    <property type="entry name" value="CITRON RHO-INTERACTING KINASE"/>
    <property type="match status" value="1"/>
</dbReference>
<sequence>MALDPEVAIDRLLAAFAEYKDRLQRLENTLAREVLQTTASAAFTELGQRREADEALSEAKANGVLISLAFQADITTLRQENSLKEAAVQREQEVAEGSNEWRKKLSGTLEAFNKNHALAARYHGLEETIQTLRDENSELKNKLARASAEAVKRDEEEDDDEPPENLSNLRKQYSALEIQHKELQRAFSEVNAAQEDRVLTSMAHERLALEAAEQKAEVEARNSRRNSSPYFFVKDTALKEFDKLSATSLEVNQKLRALQKERGESTDLNKKYDKLQAEREELKAKCAELEERNTQLHQTNKNLWTERNHLEQTCGDAIEAAETMDTDAQALRRNIASVPQDCRSLEGRLEKTNNVNSAFRNRIQNGRVSTSVARVLYDDFMATFPSSLAGRPDFASLQPIAKTGTDLPAYFASDSVCAGYVDRILYMPRRTISTSDTRLHALAFSPTERYNPTRRSWSVATEIPILNGHWRELFVDVGDWVIYAGTYRCHDLRYLCPGGTPPPELVSSLEMLRAANLWELEPADRTRAINALAPSGILPADCLGLQCIGFNTTLYEALKRRSRGTKREADEVESGLPAKRQHLGQ</sequence>
<evidence type="ECO:0000313" key="6">
    <source>
        <dbReference type="EMBL" id="KAJ7753012.1"/>
    </source>
</evidence>
<comment type="caution">
    <text evidence="6">The sequence shown here is derived from an EMBL/GenBank/DDBJ whole genome shotgun (WGS) entry which is preliminary data.</text>
</comment>
<dbReference type="Proteomes" id="UP001215598">
    <property type="component" value="Unassembled WGS sequence"/>
</dbReference>
<evidence type="ECO:0000256" key="5">
    <source>
        <dbReference type="SAM" id="MobiDB-lite"/>
    </source>
</evidence>
<protein>
    <submittedName>
        <fullName evidence="6">Uncharacterized protein</fullName>
    </submittedName>
</protein>
<accession>A0AAD7NBP7</accession>
<feature type="region of interest" description="Disordered" evidence="5">
    <location>
        <begin position="566"/>
        <end position="585"/>
    </location>
</feature>
<dbReference type="GO" id="GO:0005856">
    <property type="term" value="C:cytoskeleton"/>
    <property type="evidence" value="ECO:0007669"/>
    <property type="project" value="TreeGrafter"/>
</dbReference>
<feature type="coiled-coil region" evidence="4">
    <location>
        <begin position="9"/>
        <end position="36"/>
    </location>
</feature>
<dbReference type="PANTHER" id="PTHR22988">
    <property type="entry name" value="MYOTONIC DYSTROPHY S/T KINASE-RELATED"/>
    <property type="match status" value="1"/>
</dbReference>
<evidence type="ECO:0000256" key="1">
    <source>
        <dbReference type="ARBA" id="ARBA00022553"/>
    </source>
</evidence>
<dbReference type="AlphaFoldDB" id="A0AAD7NBP7"/>
<organism evidence="6 7">
    <name type="scientific">Mycena metata</name>
    <dbReference type="NCBI Taxonomy" id="1033252"/>
    <lineage>
        <taxon>Eukaryota</taxon>
        <taxon>Fungi</taxon>
        <taxon>Dikarya</taxon>
        <taxon>Basidiomycota</taxon>
        <taxon>Agaricomycotina</taxon>
        <taxon>Agaricomycetes</taxon>
        <taxon>Agaricomycetidae</taxon>
        <taxon>Agaricales</taxon>
        <taxon>Marasmiineae</taxon>
        <taxon>Mycenaceae</taxon>
        <taxon>Mycena</taxon>
    </lineage>
</organism>
<comment type="catalytic activity">
    <reaction evidence="3">
        <text>L-seryl-[protein] + ATP = O-phospho-L-seryl-[protein] + ADP + H(+)</text>
        <dbReference type="Rhea" id="RHEA:17989"/>
        <dbReference type="Rhea" id="RHEA-COMP:9863"/>
        <dbReference type="Rhea" id="RHEA-COMP:11604"/>
        <dbReference type="ChEBI" id="CHEBI:15378"/>
        <dbReference type="ChEBI" id="CHEBI:29999"/>
        <dbReference type="ChEBI" id="CHEBI:30616"/>
        <dbReference type="ChEBI" id="CHEBI:83421"/>
        <dbReference type="ChEBI" id="CHEBI:456216"/>
        <dbReference type="EC" id="2.7.11.1"/>
    </reaction>
</comment>
<proteinExistence type="predicted"/>
<evidence type="ECO:0000313" key="7">
    <source>
        <dbReference type="Proteomes" id="UP001215598"/>
    </source>
</evidence>